<protein>
    <submittedName>
        <fullName evidence="1">Uncharacterized protein</fullName>
    </submittedName>
</protein>
<name>A0ABT5JX41_9BURK</name>
<dbReference type="Proteomes" id="UP001221208">
    <property type="component" value="Unassembled WGS sequence"/>
</dbReference>
<reference evidence="1 2" key="1">
    <citation type="submission" date="2022-10" db="EMBL/GenBank/DDBJ databases">
        <title>Janthinobacterium sp. hw3 Genome sequencing.</title>
        <authorList>
            <person name="Park S."/>
        </authorList>
    </citation>
    <scope>NUCLEOTIDE SEQUENCE [LARGE SCALE GENOMIC DNA]</scope>
    <source>
        <strain evidence="2">hw3</strain>
    </source>
</reference>
<comment type="caution">
    <text evidence="1">The sequence shown here is derived from an EMBL/GenBank/DDBJ whole genome shotgun (WGS) entry which is preliminary data.</text>
</comment>
<evidence type="ECO:0000313" key="1">
    <source>
        <dbReference type="EMBL" id="MDC8757313.1"/>
    </source>
</evidence>
<dbReference type="EMBL" id="JAQQXR010000002">
    <property type="protein sequence ID" value="MDC8757313.1"/>
    <property type="molecule type" value="Genomic_DNA"/>
</dbReference>
<organism evidence="1 2">
    <name type="scientific">Janthinobacterium fluminis</name>
    <dbReference type="NCBI Taxonomy" id="2987524"/>
    <lineage>
        <taxon>Bacteria</taxon>
        <taxon>Pseudomonadati</taxon>
        <taxon>Pseudomonadota</taxon>
        <taxon>Betaproteobacteria</taxon>
        <taxon>Burkholderiales</taxon>
        <taxon>Oxalobacteraceae</taxon>
        <taxon>Janthinobacterium</taxon>
    </lineage>
</organism>
<sequence>MHEVIFVHSPLPALQDAALAIFQTLGLDVFEERESSNYPPENRYFIAHAANASLKVCCSDDDRVPHPYWVILGPRVLDGSSQVSIPADISILAEALAASGLEIFVPSKGWSKIDWNGSGDAYGRLAG</sequence>
<proteinExistence type="predicted"/>
<evidence type="ECO:0000313" key="2">
    <source>
        <dbReference type="Proteomes" id="UP001221208"/>
    </source>
</evidence>
<gene>
    <name evidence="1" type="ORF">OIK44_06915</name>
</gene>
<dbReference type="RefSeq" id="WP_273669992.1">
    <property type="nucleotide sequence ID" value="NZ_JAQQXR010000002.1"/>
</dbReference>
<accession>A0ABT5JX41</accession>
<keyword evidence="2" id="KW-1185">Reference proteome</keyword>